<evidence type="ECO:0000256" key="8">
    <source>
        <dbReference type="ARBA" id="ARBA00022801"/>
    </source>
</evidence>
<evidence type="ECO:0000256" key="12">
    <source>
        <dbReference type="HAMAP-Rule" id="MF_00388"/>
    </source>
</evidence>
<dbReference type="GO" id="GO:0009245">
    <property type="term" value="P:lipid A biosynthetic process"/>
    <property type="evidence" value="ECO:0007669"/>
    <property type="project" value="UniProtKB-UniRule"/>
</dbReference>
<evidence type="ECO:0000256" key="4">
    <source>
        <dbReference type="ARBA" id="ARBA00012745"/>
    </source>
</evidence>
<dbReference type="SUPFAM" id="SSF54211">
    <property type="entry name" value="Ribosomal protein S5 domain 2-like"/>
    <property type="match status" value="2"/>
</dbReference>
<evidence type="ECO:0000256" key="5">
    <source>
        <dbReference type="ARBA" id="ARBA00022516"/>
    </source>
</evidence>
<dbReference type="GO" id="GO:0103117">
    <property type="term" value="F:UDP-3-O-acyl-N-acetylglucosamine deacetylase activity"/>
    <property type="evidence" value="ECO:0007669"/>
    <property type="project" value="UniProtKB-UniRule"/>
</dbReference>
<feature type="binding site" evidence="12">
    <location>
        <position position="258"/>
    </location>
    <ligand>
        <name>Zn(2+)</name>
        <dbReference type="ChEBI" id="CHEBI:29105"/>
    </ligand>
</feature>
<keyword evidence="9 12" id="KW-0862">Zinc</keyword>
<comment type="pathway">
    <text evidence="3 12">Glycolipid biosynthesis; lipid IV(A) biosynthesis; lipid IV(A) from (3R)-3-hydroxytetradecanoyl-[acyl-carrier-protein] and UDP-N-acetyl-alpha-D-glucosamine: step 2/6.</text>
</comment>
<name>A0A8J7Q147_9PROT</name>
<dbReference type="InterPro" id="IPR015870">
    <property type="entry name" value="UDP-acyl_N-AcGlcN_deAcase_N"/>
</dbReference>
<accession>A0A8J7Q147</accession>
<feature type="binding site" evidence="12">
    <location>
        <position position="254"/>
    </location>
    <ligand>
        <name>Zn(2+)</name>
        <dbReference type="ChEBI" id="CHEBI:29105"/>
    </ligand>
</feature>
<organism evidence="13 14">
    <name type="scientific">Candidatus Paracaedimonas acanthamoebae</name>
    <dbReference type="NCBI Taxonomy" id="244581"/>
    <lineage>
        <taxon>Bacteria</taxon>
        <taxon>Pseudomonadati</taxon>
        <taxon>Pseudomonadota</taxon>
        <taxon>Alphaproteobacteria</taxon>
        <taxon>Holosporales</taxon>
        <taxon>Caedimonadaceae</taxon>
        <taxon>Candidatus Paracaedimonas</taxon>
    </lineage>
</organism>
<keyword evidence="5 12" id="KW-0444">Lipid biosynthesis</keyword>
<dbReference type="PANTHER" id="PTHR33694">
    <property type="entry name" value="UDP-3-O-ACYL-N-ACETYLGLUCOSAMINE DEACETYLASE 1, MITOCHONDRIAL-RELATED"/>
    <property type="match status" value="1"/>
</dbReference>
<comment type="caution">
    <text evidence="13">The sequence shown here is derived from an EMBL/GenBank/DDBJ whole genome shotgun (WGS) entry which is preliminary data.</text>
</comment>
<comment type="cofactor">
    <cofactor evidence="1 12">
        <name>Zn(2+)</name>
        <dbReference type="ChEBI" id="CHEBI:29105"/>
    </cofactor>
</comment>
<dbReference type="NCBIfam" id="TIGR00325">
    <property type="entry name" value="lpxC"/>
    <property type="match status" value="1"/>
</dbReference>
<proteinExistence type="inferred from homology"/>
<dbReference type="HAMAP" id="MF_00388">
    <property type="entry name" value="LpxC"/>
    <property type="match status" value="1"/>
</dbReference>
<dbReference type="GO" id="GO:0046872">
    <property type="term" value="F:metal ion binding"/>
    <property type="evidence" value="ECO:0007669"/>
    <property type="project" value="UniProtKB-KW"/>
</dbReference>
<dbReference type="Proteomes" id="UP000664414">
    <property type="component" value="Unassembled WGS sequence"/>
</dbReference>
<evidence type="ECO:0000256" key="11">
    <source>
        <dbReference type="ARBA" id="ARBA00024535"/>
    </source>
</evidence>
<dbReference type="EC" id="3.5.1.108" evidence="4 12"/>
<evidence type="ECO:0000313" key="14">
    <source>
        <dbReference type="Proteomes" id="UP000664414"/>
    </source>
</evidence>
<dbReference type="InterPro" id="IPR004463">
    <property type="entry name" value="UDP-acyl_GlcNac_deAcase"/>
</dbReference>
<evidence type="ECO:0000256" key="6">
    <source>
        <dbReference type="ARBA" id="ARBA00022556"/>
    </source>
</evidence>
<dbReference type="PANTHER" id="PTHR33694:SF1">
    <property type="entry name" value="UDP-3-O-ACYL-N-ACETYLGLUCOSAMINE DEACETYLASE 1, MITOCHONDRIAL-RELATED"/>
    <property type="match status" value="1"/>
</dbReference>
<dbReference type="UniPathway" id="UPA00359">
    <property type="reaction ID" value="UER00478"/>
</dbReference>
<dbReference type="AlphaFoldDB" id="A0A8J7Q147"/>
<comment type="similarity">
    <text evidence="12">Belongs to the LpxC family.</text>
</comment>
<feature type="active site" description="Proton donor" evidence="12">
    <location>
        <position position="281"/>
    </location>
</feature>
<keyword evidence="6 12" id="KW-0441">Lipid A biosynthesis</keyword>
<reference evidence="13" key="1">
    <citation type="submission" date="2021-02" db="EMBL/GenBank/DDBJ databases">
        <title>Thiocyanate and organic carbon inputs drive convergent selection for specific autotrophic Afipia and Thiobacillus strains within complex microbiomes.</title>
        <authorList>
            <person name="Huddy R.J."/>
            <person name="Sachdeva R."/>
            <person name="Kadzinga F."/>
            <person name="Kantor R.S."/>
            <person name="Harrison S.T.L."/>
            <person name="Banfield J.F."/>
        </authorList>
    </citation>
    <scope>NUCLEOTIDE SEQUENCE</scope>
    <source>
        <strain evidence="13">SCN18_10_11_15_R4_P_38_20</strain>
    </source>
</reference>
<sequence length="324" mass="35817">MLSHLKNKTNVDKFSPVMMRQKTISHPVSYRGIGVHSAKNTTLSLFPAPADTGIVFERVDLAQNNLIKVTVSNVVDTFLSTKIANASGASVSTIEHLMAAIAACEIDNLHIEIDGPEVPILDGSSIDFIHLLENARINEQKALRRVIRILKPITVKEENRFATLEPAENFSIHCTLDFQGRQGLITETMSFENSSQSFREEISKARTFGFYEDAQKIFAAGLGLGASLDNTIVIDNGQIMNPEGLRYSNEFVRHKILDAFGDLYVIGHPLIGCYRAYNGGHTLNNQLVNALLSDKSAWRFESLGDSTEWHPAIYSLSNVHSISA</sequence>
<keyword evidence="7 12" id="KW-0479">Metal-binding</keyword>
<feature type="binding site" evidence="12">
    <location>
        <position position="96"/>
    </location>
    <ligand>
        <name>Zn(2+)</name>
        <dbReference type="ChEBI" id="CHEBI:29105"/>
    </ligand>
</feature>
<evidence type="ECO:0000256" key="2">
    <source>
        <dbReference type="ARBA" id="ARBA00002923"/>
    </source>
</evidence>
<comment type="function">
    <text evidence="2 12">Catalyzes the hydrolysis of UDP-3-O-myristoyl-N-acetylglucosamine to form UDP-3-O-myristoylglucosamine and acetate, the committed step in lipid A biosynthesis.</text>
</comment>
<dbReference type="GO" id="GO:0016020">
    <property type="term" value="C:membrane"/>
    <property type="evidence" value="ECO:0007669"/>
    <property type="project" value="GOC"/>
</dbReference>
<evidence type="ECO:0000256" key="1">
    <source>
        <dbReference type="ARBA" id="ARBA00001947"/>
    </source>
</evidence>
<dbReference type="Gene3D" id="3.30.230.20">
    <property type="entry name" value="lpxc deacetylase, domain 1"/>
    <property type="match status" value="1"/>
</dbReference>
<keyword evidence="8 12" id="KW-0378">Hydrolase</keyword>
<dbReference type="Pfam" id="PF03331">
    <property type="entry name" value="LpxC"/>
    <property type="match status" value="1"/>
</dbReference>
<dbReference type="Gene3D" id="3.30.1700.10">
    <property type="entry name" value="lpxc deacetylase, domain 2"/>
    <property type="match status" value="1"/>
</dbReference>
<keyword evidence="10 12" id="KW-0443">Lipid metabolism</keyword>
<evidence type="ECO:0000256" key="7">
    <source>
        <dbReference type="ARBA" id="ARBA00022723"/>
    </source>
</evidence>
<dbReference type="EMBL" id="JAFKGL010000023">
    <property type="protein sequence ID" value="MBN9413416.1"/>
    <property type="molecule type" value="Genomic_DNA"/>
</dbReference>
<dbReference type="InterPro" id="IPR011334">
    <property type="entry name" value="UDP-acyl_GlcNac_deAcase_C"/>
</dbReference>
<dbReference type="InterPro" id="IPR020568">
    <property type="entry name" value="Ribosomal_Su5_D2-typ_SF"/>
</dbReference>
<comment type="catalytic activity">
    <reaction evidence="11 12">
        <text>a UDP-3-O-[(3R)-3-hydroxyacyl]-N-acetyl-alpha-D-glucosamine + H2O = a UDP-3-O-[(3R)-3-hydroxyacyl]-alpha-D-glucosamine + acetate</text>
        <dbReference type="Rhea" id="RHEA:67816"/>
        <dbReference type="ChEBI" id="CHEBI:15377"/>
        <dbReference type="ChEBI" id="CHEBI:30089"/>
        <dbReference type="ChEBI" id="CHEBI:137740"/>
        <dbReference type="ChEBI" id="CHEBI:173225"/>
        <dbReference type="EC" id="3.5.1.108"/>
    </reaction>
</comment>
<evidence type="ECO:0000256" key="3">
    <source>
        <dbReference type="ARBA" id="ARBA00005002"/>
    </source>
</evidence>
<protein>
    <recommendedName>
        <fullName evidence="4 12">UDP-3-O-acyl-N-acetylglucosamine deacetylase</fullName>
        <shortName evidence="12">UDP-3-O-acyl-GlcNAc deacetylase</shortName>
        <ecNumber evidence="4 12">3.5.1.108</ecNumber>
    </recommendedName>
    <alternativeName>
        <fullName evidence="12">UDP-3-O-[R-3-hydroxymyristoyl]-N-acetylglucosamine deacetylase</fullName>
    </alternativeName>
</protein>
<evidence type="ECO:0000256" key="9">
    <source>
        <dbReference type="ARBA" id="ARBA00022833"/>
    </source>
</evidence>
<evidence type="ECO:0000313" key="13">
    <source>
        <dbReference type="EMBL" id="MBN9413416.1"/>
    </source>
</evidence>
<evidence type="ECO:0000256" key="10">
    <source>
        <dbReference type="ARBA" id="ARBA00023098"/>
    </source>
</evidence>
<gene>
    <name evidence="12" type="primary">lpxC</name>
    <name evidence="13" type="ORF">J0H12_05790</name>
</gene>